<accession>A0A6A6IB83</accession>
<dbReference type="Proteomes" id="UP000800094">
    <property type="component" value="Unassembled WGS sequence"/>
</dbReference>
<evidence type="ECO:0000313" key="4">
    <source>
        <dbReference type="EMBL" id="KAF2246800.1"/>
    </source>
</evidence>
<keyword evidence="5" id="KW-1185">Reference proteome</keyword>
<dbReference type="PANTHER" id="PTHR33365">
    <property type="entry name" value="YALI0B05434P"/>
    <property type="match status" value="1"/>
</dbReference>
<dbReference type="PANTHER" id="PTHR33365:SF4">
    <property type="entry name" value="CYCLOCHLOROTINE BIOSYNTHESIS PROTEIN O"/>
    <property type="match status" value="1"/>
</dbReference>
<dbReference type="AlphaFoldDB" id="A0A6A6IB83"/>
<sequence length="289" mass="33048">MEKSSRSSSESSHDSETPFLKDFEKLNGSTKYIRVRRRLNLALVVPWVLCVVLLIGNVLLGLRIDGAIGGPSIGYWTELELEVARREVPATLKRVRFTGGLRFNNTKQLYREKEPGITDYAGTPTPEITNAWEKLISTTDIFLTEKEVRENIEHRGTFTNLPHDEPLYTDPFVGLNQAVPTVFHDLHCLDKLRRAIYIDYYPEEISDVFWPHLEHCIDSLRQSIMCTADLTPIPETYTTLKPNGSALPIFQIEHTCRDFSAVQRWAKGRDALDEAVWEENAEKLKTGRT</sequence>
<protein>
    <submittedName>
        <fullName evidence="4">Uncharacterized protein</fullName>
    </submittedName>
</protein>
<comment type="pathway">
    <text evidence="1">Mycotoxin biosynthesis.</text>
</comment>
<keyword evidence="3" id="KW-1133">Transmembrane helix</keyword>
<evidence type="ECO:0000256" key="3">
    <source>
        <dbReference type="SAM" id="Phobius"/>
    </source>
</evidence>
<keyword evidence="3" id="KW-0812">Transmembrane</keyword>
<name>A0A6A6IB83_9PLEO</name>
<keyword evidence="3" id="KW-0472">Membrane</keyword>
<reference evidence="4" key="1">
    <citation type="journal article" date="2020" name="Stud. Mycol.">
        <title>101 Dothideomycetes genomes: a test case for predicting lifestyles and emergence of pathogens.</title>
        <authorList>
            <person name="Haridas S."/>
            <person name="Albert R."/>
            <person name="Binder M."/>
            <person name="Bloem J."/>
            <person name="Labutti K."/>
            <person name="Salamov A."/>
            <person name="Andreopoulos B."/>
            <person name="Baker S."/>
            <person name="Barry K."/>
            <person name="Bills G."/>
            <person name="Bluhm B."/>
            <person name="Cannon C."/>
            <person name="Castanera R."/>
            <person name="Culley D."/>
            <person name="Daum C."/>
            <person name="Ezra D."/>
            <person name="Gonzalez J."/>
            <person name="Henrissat B."/>
            <person name="Kuo A."/>
            <person name="Liang C."/>
            <person name="Lipzen A."/>
            <person name="Lutzoni F."/>
            <person name="Magnuson J."/>
            <person name="Mondo S."/>
            <person name="Nolan M."/>
            <person name="Ohm R."/>
            <person name="Pangilinan J."/>
            <person name="Park H.-J."/>
            <person name="Ramirez L."/>
            <person name="Alfaro M."/>
            <person name="Sun H."/>
            <person name="Tritt A."/>
            <person name="Yoshinaga Y."/>
            <person name="Zwiers L.-H."/>
            <person name="Turgeon B."/>
            <person name="Goodwin S."/>
            <person name="Spatafora J."/>
            <person name="Crous P."/>
            <person name="Grigoriev I."/>
        </authorList>
    </citation>
    <scope>NUCLEOTIDE SEQUENCE</scope>
    <source>
        <strain evidence="4">CBS 122368</strain>
    </source>
</reference>
<dbReference type="InterPro" id="IPR021765">
    <property type="entry name" value="UstYa-like"/>
</dbReference>
<proteinExistence type="inferred from homology"/>
<feature type="transmembrane region" description="Helical" evidence="3">
    <location>
        <begin position="41"/>
        <end position="62"/>
    </location>
</feature>
<evidence type="ECO:0000256" key="2">
    <source>
        <dbReference type="ARBA" id="ARBA00035112"/>
    </source>
</evidence>
<evidence type="ECO:0000256" key="1">
    <source>
        <dbReference type="ARBA" id="ARBA00004685"/>
    </source>
</evidence>
<dbReference type="EMBL" id="ML987198">
    <property type="protein sequence ID" value="KAF2246800.1"/>
    <property type="molecule type" value="Genomic_DNA"/>
</dbReference>
<dbReference type="Pfam" id="PF11807">
    <property type="entry name" value="UstYa"/>
    <property type="match status" value="1"/>
</dbReference>
<gene>
    <name evidence="4" type="ORF">BU26DRAFT_507341</name>
</gene>
<dbReference type="GeneID" id="54580322"/>
<dbReference type="RefSeq" id="XP_033681804.1">
    <property type="nucleotide sequence ID" value="XM_033826992.1"/>
</dbReference>
<dbReference type="GO" id="GO:0043386">
    <property type="term" value="P:mycotoxin biosynthetic process"/>
    <property type="evidence" value="ECO:0007669"/>
    <property type="project" value="InterPro"/>
</dbReference>
<dbReference type="OrthoDB" id="3687641at2759"/>
<comment type="similarity">
    <text evidence="2">Belongs to the ustYa family.</text>
</comment>
<evidence type="ECO:0000313" key="5">
    <source>
        <dbReference type="Proteomes" id="UP000800094"/>
    </source>
</evidence>
<organism evidence="4 5">
    <name type="scientific">Trematosphaeria pertusa</name>
    <dbReference type="NCBI Taxonomy" id="390896"/>
    <lineage>
        <taxon>Eukaryota</taxon>
        <taxon>Fungi</taxon>
        <taxon>Dikarya</taxon>
        <taxon>Ascomycota</taxon>
        <taxon>Pezizomycotina</taxon>
        <taxon>Dothideomycetes</taxon>
        <taxon>Pleosporomycetidae</taxon>
        <taxon>Pleosporales</taxon>
        <taxon>Massarineae</taxon>
        <taxon>Trematosphaeriaceae</taxon>
        <taxon>Trematosphaeria</taxon>
    </lineage>
</organism>